<dbReference type="EMBL" id="CP093326">
    <property type="protein sequence ID" value="UNK45535.1"/>
    <property type="molecule type" value="Genomic_DNA"/>
</dbReference>
<organism evidence="1 2">
    <name type="scientific">Arthrobacter sulfonylureivorans</name>
    <dbReference type="NCBI Taxonomy" id="2486855"/>
    <lineage>
        <taxon>Bacteria</taxon>
        <taxon>Bacillati</taxon>
        <taxon>Actinomycetota</taxon>
        <taxon>Actinomycetes</taxon>
        <taxon>Micrococcales</taxon>
        <taxon>Micrococcaceae</taxon>
        <taxon>Arthrobacter</taxon>
    </lineage>
</organism>
<evidence type="ECO:0000313" key="2">
    <source>
        <dbReference type="Proteomes" id="UP000829069"/>
    </source>
</evidence>
<reference evidence="1 2" key="1">
    <citation type="submission" date="2022-03" db="EMBL/GenBank/DDBJ databases">
        <title>Isotopic signatures of nitrous oxide derived from detoxification processes.</title>
        <authorList>
            <person name="Behrendt U."/>
            <person name="Buchen C."/>
            <person name="Well R."/>
            <person name="Ulrich A."/>
            <person name="Rohe L."/>
            <person name="Kolb S."/>
            <person name="Schloter M."/>
            <person name="Horn M.A."/>
            <person name="Augustin J."/>
        </authorList>
    </citation>
    <scope>NUCLEOTIDE SEQUENCE [LARGE SCALE GENOMIC DNA]</scope>
    <source>
        <strain evidence="1 2">S4-C24</strain>
    </source>
</reference>
<dbReference type="RefSeq" id="WP_241913732.1">
    <property type="nucleotide sequence ID" value="NZ_CP093326.1"/>
</dbReference>
<evidence type="ECO:0000313" key="1">
    <source>
        <dbReference type="EMBL" id="UNK45535.1"/>
    </source>
</evidence>
<accession>A0ABY3W5M9</accession>
<sequence length="105" mass="11983">MTDSREAFEKRREELERLFREGGPRLEAYLREQAMEGIRDAYMTFDDAAQALGRVIVDGHKAGMSAEEIQRLLDELANEAEYWAELPISVRLSTKHVQSIIQSAA</sequence>
<gene>
    <name evidence="1" type="ORF">MNQ99_16700</name>
</gene>
<protein>
    <submittedName>
        <fullName evidence="1">Uncharacterized protein</fullName>
    </submittedName>
</protein>
<name>A0ABY3W5M9_9MICC</name>
<proteinExistence type="predicted"/>
<dbReference type="Proteomes" id="UP000829069">
    <property type="component" value="Chromosome"/>
</dbReference>
<keyword evidence="2" id="KW-1185">Reference proteome</keyword>